<gene>
    <name evidence="1" type="ORF">ES288_D05G394100v1</name>
</gene>
<sequence>MAIGRWCAVNGGERSMPFPFWCKDGRRTNLGAWLSSRRALADVARSYAKGRPRVSGFLKNFRLVGLGLV</sequence>
<dbReference type="EMBL" id="CM017705">
    <property type="protein sequence ID" value="TYG71414.1"/>
    <property type="molecule type" value="Genomic_DNA"/>
</dbReference>
<evidence type="ECO:0000313" key="2">
    <source>
        <dbReference type="Proteomes" id="UP000323506"/>
    </source>
</evidence>
<protein>
    <submittedName>
        <fullName evidence="1">Uncharacterized protein</fullName>
    </submittedName>
</protein>
<evidence type="ECO:0000313" key="1">
    <source>
        <dbReference type="EMBL" id="TYG71414.1"/>
    </source>
</evidence>
<name>A0A5D2CQ10_GOSDA</name>
<dbReference type="Proteomes" id="UP000323506">
    <property type="component" value="Chromosome D05"/>
</dbReference>
<reference evidence="1 2" key="1">
    <citation type="submission" date="2019-06" db="EMBL/GenBank/DDBJ databases">
        <title>WGS assembly of Gossypium darwinii.</title>
        <authorList>
            <person name="Chen Z.J."/>
            <person name="Sreedasyam A."/>
            <person name="Ando A."/>
            <person name="Song Q."/>
            <person name="De L."/>
            <person name="Hulse-Kemp A."/>
            <person name="Ding M."/>
            <person name="Ye W."/>
            <person name="Kirkbride R."/>
            <person name="Jenkins J."/>
            <person name="Plott C."/>
            <person name="Lovell J."/>
            <person name="Lin Y.-M."/>
            <person name="Vaughn R."/>
            <person name="Liu B."/>
            <person name="Li W."/>
            <person name="Simpson S."/>
            <person name="Scheffler B."/>
            <person name="Saski C."/>
            <person name="Grover C."/>
            <person name="Hu G."/>
            <person name="Conover J."/>
            <person name="Carlson J."/>
            <person name="Shu S."/>
            <person name="Boston L."/>
            <person name="Williams M."/>
            <person name="Peterson D."/>
            <person name="Mcgee K."/>
            <person name="Jones D."/>
            <person name="Wendel J."/>
            <person name="Stelly D."/>
            <person name="Grimwood J."/>
            <person name="Schmutz J."/>
        </authorList>
    </citation>
    <scope>NUCLEOTIDE SEQUENCE [LARGE SCALE GENOMIC DNA]</scope>
    <source>
        <strain evidence="1">1808015.09</strain>
    </source>
</reference>
<organism evidence="1 2">
    <name type="scientific">Gossypium darwinii</name>
    <name type="common">Darwin's cotton</name>
    <name type="synonym">Gossypium barbadense var. darwinii</name>
    <dbReference type="NCBI Taxonomy" id="34276"/>
    <lineage>
        <taxon>Eukaryota</taxon>
        <taxon>Viridiplantae</taxon>
        <taxon>Streptophyta</taxon>
        <taxon>Embryophyta</taxon>
        <taxon>Tracheophyta</taxon>
        <taxon>Spermatophyta</taxon>
        <taxon>Magnoliopsida</taxon>
        <taxon>eudicotyledons</taxon>
        <taxon>Gunneridae</taxon>
        <taxon>Pentapetalae</taxon>
        <taxon>rosids</taxon>
        <taxon>malvids</taxon>
        <taxon>Malvales</taxon>
        <taxon>Malvaceae</taxon>
        <taxon>Malvoideae</taxon>
        <taxon>Gossypium</taxon>
    </lineage>
</organism>
<keyword evidence="2" id="KW-1185">Reference proteome</keyword>
<proteinExistence type="predicted"/>
<dbReference type="AlphaFoldDB" id="A0A5D2CQ10"/>
<accession>A0A5D2CQ10</accession>